<dbReference type="InterPro" id="IPR013785">
    <property type="entry name" value="Aldolase_TIM"/>
</dbReference>
<dbReference type="InterPro" id="IPR007197">
    <property type="entry name" value="rSAM"/>
</dbReference>
<keyword evidence="6" id="KW-0479">Metal-binding</keyword>
<evidence type="ECO:0000256" key="5">
    <source>
        <dbReference type="ARBA" id="ARBA00022691"/>
    </source>
</evidence>
<sequence>MEAEKFKAYNPKSIASSAYWALLPEETKDALATVSRVLPFRTNEYVLRELIDWSRVPDDPIFRLTFPHRDMLPAEDYRRLGELRSDQRAADAERYIAMLRQRMNPHPAGQMTHNVPLLDGRPLEGLQHKYKETVLFFPAAGQTCHAYCTFCFRWPQFVGVDDLKFNARETDDLRRYLECHPHVTDVLVTGGDPLVMNAESLAGYLEPLLEIEHLHNIRIGTKSVAYWPQRFVTDKDADALMRLFERIVSRGKSLSIMAHYNHPAELRPEIAQRAVQRIIGTGATVRMQSPIVRHINDNADAWAELWTTGVRLGAIPYYMFVERDTGPHRYFELPLVEAHAIFKAAYQRVSGLSRTVRGPSMSTHYGKILVDGVATIGTEKVFVLQFLQGRDPEWVRQPFFAKFDPAAVWFDELEPAFGESAFFFQRAERSPSRQPIYLRPLTYAS</sequence>
<dbReference type="GO" id="GO:0051539">
    <property type="term" value="F:4 iron, 4 sulfur cluster binding"/>
    <property type="evidence" value="ECO:0007669"/>
    <property type="project" value="UniProtKB-KW"/>
</dbReference>
<comment type="cofactor">
    <cofactor evidence="2">
        <name>[4Fe-4S] cluster</name>
        <dbReference type="ChEBI" id="CHEBI:49883"/>
    </cofactor>
</comment>
<keyword evidence="8" id="KW-0408">Iron</keyword>
<comment type="cofactor">
    <cofactor evidence="1">
        <name>pyridoxal 5'-phosphate</name>
        <dbReference type="ChEBI" id="CHEBI:597326"/>
    </cofactor>
</comment>
<evidence type="ECO:0000313" key="11">
    <source>
        <dbReference type="Proteomes" id="UP000240638"/>
    </source>
</evidence>
<evidence type="ECO:0000256" key="3">
    <source>
        <dbReference type="ARBA" id="ARBA00008703"/>
    </source>
</evidence>
<accession>A0A2T3XWX2</accession>
<evidence type="ECO:0000256" key="7">
    <source>
        <dbReference type="ARBA" id="ARBA00022898"/>
    </source>
</evidence>
<comment type="similarity">
    <text evidence="3">Belongs to the radical SAM superfamily. KamA family.</text>
</comment>
<keyword evidence="5" id="KW-0949">S-adenosyl-L-methionine</keyword>
<organism evidence="10 11">
    <name type="scientific">Trinickia symbiotica</name>
    <dbReference type="NCBI Taxonomy" id="863227"/>
    <lineage>
        <taxon>Bacteria</taxon>
        <taxon>Pseudomonadati</taxon>
        <taxon>Pseudomonadota</taxon>
        <taxon>Betaproteobacteria</taxon>
        <taxon>Burkholderiales</taxon>
        <taxon>Burkholderiaceae</taxon>
        <taxon>Trinickia</taxon>
    </lineage>
</organism>
<dbReference type="PANTHER" id="PTHR30538:SF0">
    <property type="entry name" value="L-LYSINE 2,3-AMINOMUTASE AQ_1632-RELATED"/>
    <property type="match status" value="1"/>
</dbReference>
<evidence type="ECO:0000256" key="6">
    <source>
        <dbReference type="ARBA" id="ARBA00022723"/>
    </source>
</evidence>
<reference evidence="10 11" key="1">
    <citation type="submission" date="2018-03" db="EMBL/GenBank/DDBJ databases">
        <title>Whole genome analyses suggest that Burkholderia sensu lato contains two further novel genera in the rhizoxinica-symbiotica group Mycetohabitans gen. nov., and Trinickia gen. nov.: implications for the evolution of diazotrophy and nodulation in the Burkholderiaceae.</title>
        <authorList>
            <person name="Estrada De Los Santos P."/>
            <person name="Palmer M."/>
            <person name="Chavez-Ramirez B."/>
            <person name="Steenkamp E.T."/>
            <person name="Hirsch A.M."/>
            <person name="Manyaka P."/>
            <person name="Maluk M."/>
            <person name="Lafos M."/>
            <person name="Crook M."/>
            <person name="Gross E."/>
            <person name="Simon M.F."/>
            <person name="Bueno Dos Reis Junior F."/>
            <person name="Poole P.S."/>
            <person name="Venter S.N."/>
            <person name="James E.K."/>
        </authorList>
    </citation>
    <scope>NUCLEOTIDE SEQUENCE [LARGE SCALE GENOMIC DNA]</scope>
    <source>
        <strain evidence="10 11">JPY-366</strain>
    </source>
</reference>
<dbReference type="SFLD" id="SFLDG01070">
    <property type="entry name" value="PLP-dependent"/>
    <property type="match status" value="1"/>
</dbReference>
<dbReference type="GO" id="GO:0003824">
    <property type="term" value="F:catalytic activity"/>
    <property type="evidence" value="ECO:0007669"/>
    <property type="project" value="InterPro"/>
</dbReference>
<comment type="caution">
    <text evidence="10">The sequence shown here is derived from an EMBL/GenBank/DDBJ whole genome shotgun (WGS) entry which is preliminary data.</text>
</comment>
<evidence type="ECO:0000256" key="8">
    <source>
        <dbReference type="ARBA" id="ARBA00023004"/>
    </source>
</evidence>
<gene>
    <name evidence="10" type="ORF">C9I57_09805</name>
</gene>
<dbReference type="SFLD" id="SFLDS00029">
    <property type="entry name" value="Radical_SAM"/>
    <property type="match status" value="1"/>
</dbReference>
<evidence type="ECO:0000256" key="9">
    <source>
        <dbReference type="ARBA" id="ARBA00023014"/>
    </source>
</evidence>
<dbReference type="EMBL" id="PYUC01000004">
    <property type="protein sequence ID" value="PTB21009.1"/>
    <property type="molecule type" value="Genomic_DNA"/>
</dbReference>
<dbReference type="PANTHER" id="PTHR30538">
    <property type="entry name" value="LYSINE 2,3-AMINOMUTASE-RELATED"/>
    <property type="match status" value="1"/>
</dbReference>
<evidence type="ECO:0000256" key="2">
    <source>
        <dbReference type="ARBA" id="ARBA00001966"/>
    </source>
</evidence>
<name>A0A2T3XWX2_9BURK</name>
<dbReference type="Gene3D" id="3.20.20.70">
    <property type="entry name" value="Aldolase class I"/>
    <property type="match status" value="1"/>
</dbReference>
<dbReference type="RefSeq" id="WP_107150421.1">
    <property type="nucleotide sequence ID" value="NZ_PYUC01000004.1"/>
</dbReference>
<proteinExistence type="inferred from homology"/>
<dbReference type="InterPro" id="IPR003739">
    <property type="entry name" value="Lys_aminomutase/Glu_NH3_mut"/>
</dbReference>
<dbReference type="Proteomes" id="UP000240638">
    <property type="component" value="Unassembled WGS sequence"/>
</dbReference>
<keyword evidence="4" id="KW-0004">4Fe-4S</keyword>
<dbReference type="CDD" id="cd01335">
    <property type="entry name" value="Radical_SAM"/>
    <property type="match status" value="1"/>
</dbReference>
<evidence type="ECO:0000256" key="4">
    <source>
        <dbReference type="ARBA" id="ARBA00022485"/>
    </source>
</evidence>
<keyword evidence="9" id="KW-0411">Iron-sulfur</keyword>
<dbReference type="GO" id="GO:0046872">
    <property type="term" value="F:metal ion binding"/>
    <property type="evidence" value="ECO:0007669"/>
    <property type="project" value="UniProtKB-KW"/>
</dbReference>
<dbReference type="SUPFAM" id="SSF102114">
    <property type="entry name" value="Radical SAM enzymes"/>
    <property type="match status" value="1"/>
</dbReference>
<dbReference type="InterPro" id="IPR058240">
    <property type="entry name" value="rSAM_sf"/>
</dbReference>
<evidence type="ECO:0000313" key="10">
    <source>
        <dbReference type="EMBL" id="PTB21009.1"/>
    </source>
</evidence>
<keyword evidence="7" id="KW-0663">Pyridoxal phosphate</keyword>
<evidence type="ECO:0000256" key="1">
    <source>
        <dbReference type="ARBA" id="ARBA00001933"/>
    </source>
</evidence>
<dbReference type="AlphaFoldDB" id="A0A2T3XWX2"/>
<protein>
    <submittedName>
        <fullName evidence="10">Lysine 2,3-aminomutase</fullName>
    </submittedName>
</protein>